<keyword evidence="6" id="KW-1185">Reference proteome</keyword>
<proteinExistence type="predicted"/>
<gene>
    <name evidence="5" type="ORF">DEM27_12060</name>
</gene>
<evidence type="ECO:0000256" key="3">
    <source>
        <dbReference type="ARBA" id="ARBA00022691"/>
    </source>
</evidence>
<dbReference type="NCBIfam" id="NF045881">
    <property type="entry name" value="PLipidMtase_Agro"/>
    <property type="match status" value="1"/>
</dbReference>
<dbReference type="GO" id="GO:0000179">
    <property type="term" value="F:rRNA (adenine-N6,N6-)-dimethyltransferase activity"/>
    <property type="evidence" value="ECO:0007669"/>
    <property type="project" value="InterPro"/>
</dbReference>
<name>A0A2U2DSH3_9HYPH</name>
<dbReference type="Gene3D" id="3.40.50.150">
    <property type="entry name" value="Vaccinia Virus protein VP39"/>
    <property type="match status" value="1"/>
</dbReference>
<evidence type="ECO:0000256" key="2">
    <source>
        <dbReference type="ARBA" id="ARBA00022679"/>
    </source>
</evidence>
<dbReference type="Proteomes" id="UP000245252">
    <property type="component" value="Unassembled WGS sequence"/>
</dbReference>
<evidence type="ECO:0000256" key="1">
    <source>
        <dbReference type="ARBA" id="ARBA00022603"/>
    </source>
</evidence>
<feature type="domain" description="Ribosomal RNA adenine methylase transferase N-terminal" evidence="4">
    <location>
        <begin position="42"/>
        <end position="187"/>
    </location>
</feature>
<accession>A0A2U2DSH3</accession>
<dbReference type="RefSeq" id="WP_109458479.1">
    <property type="nucleotide sequence ID" value="NZ_QFBC01000004.1"/>
</dbReference>
<protein>
    <submittedName>
        <fullName evidence="5">SAM-dependent methyltransferase</fullName>
    </submittedName>
</protein>
<dbReference type="Pfam" id="PF13649">
    <property type="entry name" value="Methyltransf_25"/>
    <property type="match status" value="1"/>
</dbReference>
<dbReference type="SMART" id="SM00650">
    <property type="entry name" value="rADc"/>
    <property type="match status" value="1"/>
</dbReference>
<evidence type="ECO:0000313" key="6">
    <source>
        <dbReference type="Proteomes" id="UP000245252"/>
    </source>
</evidence>
<reference evidence="5 6" key="1">
    <citation type="submission" date="2018-05" db="EMBL/GenBank/DDBJ databases">
        <title>The draft genome of strain NS-104.</title>
        <authorList>
            <person name="Hang P."/>
            <person name="Jiang J."/>
        </authorList>
    </citation>
    <scope>NUCLEOTIDE SEQUENCE [LARGE SCALE GENOMIC DNA]</scope>
    <source>
        <strain evidence="5 6">NS-104</strain>
    </source>
</reference>
<dbReference type="CDD" id="cd02440">
    <property type="entry name" value="AdoMet_MTases"/>
    <property type="match status" value="1"/>
</dbReference>
<keyword evidence="2 5" id="KW-0808">Transferase</keyword>
<dbReference type="InterPro" id="IPR041698">
    <property type="entry name" value="Methyltransf_25"/>
</dbReference>
<dbReference type="InterPro" id="IPR029063">
    <property type="entry name" value="SAM-dependent_MTases_sf"/>
</dbReference>
<keyword evidence="3" id="KW-0949">S-adenosyl-L-methionine</keyword>
<comment type="caution">
    <text evidence="5">The sequence shown here is derived from an EMBL/GenBank/DDBJ whole genome shotgun (WGS) entry which is preliminary data.</text>
</comment>
<dbReference type="AlphaFoldDB" id="A0A2U2DSH3"/>
<dbReference type="OrthoDB" id="9805585at2"/>
<keyword evidence="1 5" id="KW-0489">Methyltransferase</keyword>
<dbReference type="EMBL" id="QFBC01000004">
    <property type="protein sequence ID" value="PWE56159.1"/>
    <property type="molecule type" value="Genomic_DNA"/>
</dbReference>
<dbReference type="SUPFAM" id="SSF53335">
    <property type="entry name" value="S-adenosyl-L-methionine-dependent methyltransferases"/>
    <property type="match status" value="1"/>
</dbReference>
<evidence type="ECO:0000313" key="5">
    <source>
        <dbReference type="EMBL" id="PWE56159.1"/>
    </source>
</evidence>
<evidence type="ECO:0000259" key="4">
    <source>
        <dbReference type="SMART" id="SM00650"/>
    </source>
</evidence>
<sequence length="212" mass="23800">MTLRVKVKEHISRKFDNEIRFFRGWMTGPRSVGAIMPTSGRMARRMASLIDTGSGLPVLELGPGTGVITKAILERGVPADKLVSVEYSTDFYQHLKKSYEGVTFINGDAFDLKETLGSLRDQTFDCVISGIPLLNFPMHTRVSLLEDLLDRMPPGRPVVQFSYGPVSPIIAQPDRYHIKHFDFIVRNIPPAQIWTYSRGGEAAQRKSCTRCI</sequence>
<organism evidence="5 6">
    <name type="scientific">Metarhizobium album</name>
    <dbReference type="NCBI Taxonomy" id="2182425"/>
    <lineage>
        <taxon>Bacteria</taxon>
        <taxon>Pseudomonadati</taxon>
        <taxon>Pseudomonadota</taxon>
        <taxon>Alphaproteobacteria</taxon>
        <taxon>Hyphomicrobiales</taxon>
        <taxon>Rhizobiaceae</taxon>
        <taxon>Metarhizobium</taxon>
    </lineage>
</organism>
<dbReference type="InterPro" id="IPR020598">
    <property type="entry name" value="rRNA_Ade_methylase_Trfase_N"/>
</dbReference>